<name>A0ABS1MJS0_9NOCA</name>
<evidence type="ECO:0000313" key="2">
    <source>
        <dbReference type="Proteomes" id="UP000602198"/>
    </source>
</evidence>
<keyword evidence="2" id="KW-1185">Reference proteome</keyword>
<sequence>MIDGLVPAGTLPLGTAHGSGWKDGLTVPIDRAYVQRIEQRIVERAIEGLRFEGMAPRPQLHFILEDRPEPHAGYVMSRFYHRGADAHAAIAGLGRAAAAICSTQLVLMWEECDLRASLFGAGDHPDGIVTVDATFDDHILTWRPYEVVFGPIGFRGVPTVQPRWGDVLQLPGAPLPGPILDLLAAWRTQLTTLDPAVELPAMQRSGYEFRWYVYDEEGP</sequence>
<dbReference type="RefSeq" id="WP_201958730.1">
    <property type="nucleotide sequence ID" value="NZ_JAERRJ010000030.1"/>
</dbReference>
<gene>
    <name evidence="1" type="ORF">JK358_38435</name>
</gene>
<reference evidence="1 2" key="1">
    <citation type="submission" date="2021-01" db="EMBL/GenBank/DDBJ databases">
        <title>WGS of actinomycetes isolated from Thailand.</title>
        <authorList>
            <person name="Thawai C."/>
        </authorList>
    </citation>
    <scope>NUCLEOTIDE SEQUENCE [LARGE SCALE GENOMIC DNA]</scope>
    <source>
        <strain evidence="1 2">LPG 2</strain>
    </source>
</reference>
<comment type="caution">
    <text evidence="1">The sequence shown here is derived from an EMBL/GenBank/DDBJ whole genome shotgun (WGS) entry which is preliminary data.</text>
</comment>
<protein>
    <submittedName>
        <fullName evidence="1">Uncharacterized protein</fullName>
    </submittedName>
</protein>
<dbReference type="EMBL" id="JAERRJ010000030">
    <property type="protein sequence ID" value="MBL1080290.1"/>
    <property type="molecule type" value="Genomic_DNA"/>
</dbReference>
<dbReference type="Proteomes" id="UP000602198">
    <property type="component" value="Unassembled WGS sequence"/>
</dbReference>
<organism evidence="1 2">
    <name type="scientific">Nocardia acididurans</name>
    <dbReference type="NCBI Taxonomy" id="2802282"/>
    <lineage>
        <taxon>Bacteria</taxon>
        <taxon>Bacillati</taxon>
        <taxon>Actinomycetota</taxon>
        <taxon>Actinomycetes</taxon>
        <taxon>Mycobacteriales</taxon>
        <taxon>Nocardiaceae</taxon>
        <taxon>Nocardia</taxon>
    </lineage>
</organism>
<evidence type="ECO:0000313" key="1">
    <source>
        <dbReference type="EMBL" id="MBL1080290.1"/>
    </source>
</evidence>
<proteinExistence type="predicted"/>
<accession>A0ABS1MJS0</accession>